<dbReference type="PROSITE" id="PS51898">
    <property type="entry name" value="TYR_RECOMBINASE"/>
    <property type="match status" value="1"/>
</dbReference>
<dbReference type="SUPFAM" id="SSF56349">
    <property type="entry name" value="DNA breaking-rejoining enzymes"/>
    <property type="match status" value="1"/>
</dbReference>
<evidence type="ECO:0000256" key="5">
    <source>
        <dbReference type="PROSITE-ProRule" id="PRU01248"/>
    </source>
</evidence>
<dbReference type="KEGG" id="ptaw:DW352_02830"/>
<dbReference type="InterPro" id="IPR050090">
    <property type="entry name" value="Tyrosine_recombinase_XerCD"/>
</dbReference>
<gene>
    <name evidence="9" type="ORF">DW352_02830</name>
</gene>
<reference evidence="9 10" key="1">
    <citation type="submission" date="2018-07" db="EMBL/GenBank/DDBJ databases">
        <authorList>
            <person name="Quirk P.G."/>
            <person name="Krulwich T.A."/>
        </authorList>
    </citation>
    <scope>NUCLEOTIDE SEQUENCE [LARGE SCALE GENOMIC DNA]</scope>
    <source>
        <strain evidence="9 10">CC-BB4</strain>
    </source>
</reference>
<dbReference type="EMBL" id="CP031417">
    <property type="protein sequence ID" value="AXK79545.1"/>
    <property type="molecule type" value="Genomic_DNA"/>
</dbReference>
<feature type="domain" description="Core-binding (CB)" evidence="8">
    <location>
        <begin position="76"/>
        <end position="169"/>
    </location>
</feature>
<sequence>MTARHTILGGKVHLYKRPDARFWQCSTTVGGVRFRDSTKKDELSQAEDAAEEWYLELRSKFKRGELGELKQVNKEKTFREVAELFLREFKALTEGHRSPIYVGGHERRVKKHLNPFMGDKPISQITSGLVQEYRVHRVEQCKAAGGKAPARNTIHQEIVVIRQVLKTALRHQWIAGLPDLSEPYRLNTKVSHRAWFSPEEYRALYTETQAMAKKPPHRRYAREYAQLHDFILFMANTGLRPDEAARLEYRDVSVVDDDRSGETILVIECRGKRGYGPCKSTANAVPIFRRLQKRNQPQPTDRIFPSLQRDLFNRILEKLKLKYDREGRPRTFYSLRHTYISFRLLEGANVLQIAWNCRTSVDMIEKYYAAHIKTRLDASAINVRSGATTESGKPGVIAANDNAEEGEELAA</sequence>
<evidence type="ECO:0000256" key="4">
    <source>
        <dbReference type="ARBA" id="ARBA00023172"/>
    </source>
</evidence>
<dbReference type="InterPro" id="IPR044068">
    <property type="entry name" value="CB"/>
</dbReference>
<evidence type="ECO:0000256" key="2">
    <source>
        <dbReference type="ARBA" id="ARBA00022908"/>
    </source>
</evidence>
<feature type="domain" description="Tyr recombinase" evidence="7">
    <location>
        <begin position="191"/>
        <end position="382"/>
    </location>
</feature>
<dbReference type="InterPro" id="IPR025269">
    <property type="entry name" value="SAM-like_dom"/>
</dbReference>
<dbReference type="GO" id="GO:0006310">
    <property type="term" value="P:DNA recombination"/>
    <property type="evidence" value="ECO:0007669"/>
    <property type="project" value="UniProtKB-KW"/>
</dbReference>
<keyword evidence="3 5" id="KW-0238">DNA-binding</keyword>
<dbReference type="OrthoDB" id="102994at2"/>
<evidence type="ECO:0000259" key="7">
    <source>
        <dbReference type="PROSITE" id="PS51898"/>
    </source>
</evidence>
<name>A0A345ZRJ8_9HYPH</name>
<evidence type="ECO:0000256" key="1">
    <source>
        <dbReference type="ARBA" id="ARBA00008857"/>
    </source>
</evidence>
<dbReference type="InterPro" id="IPR010998">
    <property type="entry name" value="Integrase_recombinase_N"/>
</dbReference>
<dbReference type="InterPro" id="IPR013762">
    <property type="entry name" value="Integrase-like_cat_sf"/>
</dbReference>
<accession>A0A345ZRJ8</accession>
<organism evidence="9 10">
    <name type="scientific">Pseudolabrys taiwanensis</name>
    <dbReference type="NCBI Taxonomy" id="331696"/>
    <lineage>
        <taxon>Bacteria</taxon>
        <taxon>Pseudomonadati</taxon>
        <taxon>Pseudomonadota</taxon>
        <taxon>Alphaproteobacteria</taxon>
        <taxon>Hyphomicrobiales</taxon>
        <taxon>Xanthobacteraceae</taxon>
        <taxon>Pseudolabrys</taxon>
    </lineage>
</organism>
<evidence type="ECO:0000259" key="8">
    <source>
        <dbReference type="PROSITE" id="PS51900"/>
    </source>
</evidence>
<dbReference type="Gene3D" id="1.10.150.130">
    <property type="match status" value="1"/>
</dbReference>
<dbReference type="RefSeq" id="WP_115688342.1">
    <property type="nucleotide sequence ID" value="NZ_CP031417.1"/>
</dbReference>
<keyword evidence="10" id="KW-1185">Reference proteome</keyword>
<dbReference type="GO" id="GO:0015074">
    <property type="term" value="P:DNA integration"/>
    <property type="evidence" value="ECO:0007669"/>
    <property type="project" value="UniProtKB-KW"/>
</dbReference>
<proteinExistence type="inferred from homology"/>
<dbReference type="AlphaFoldDB" id="A0A345ZRJ8"/>
<dbReference type="InterPro" id="IPR002104">
    <property type="entry name" value="Integrase_catalytic"/>
</dbReference>
<dbReference type="Proteomes" id="UP000254889">
    <property type="component" value="Chromosome"/>
</dbReference>
<dbReference type="PANTHER" id="PTHR30349">
    <property type="entry name" value="PHAGE INTEGRASE-RELATED"/>
    <property type="match status" value="1"/>
</dbReference>
<evidence type="ECO:0000256" key="6">
    <source>
        <dbReference type="SAM" id="MobiDB-lite"/>
    </source>
</evidence>
<dbReference type="PROSITE" id="PS51900">
    <property type="entry name" value="CB"/>
    <property type="match status" value="1"/>
</dbReference>
<evidence type="ECO:0000313" key="10">
    <source>
        <dbReference type="Proteomes" id="UP000254889"/>
    </source>
</evidence>
<dbReference type="Pfam" id="PF13102">
    <property type="entry name" value="Phage_int_SAM_5"/>
    <property type="match status" value="1"/>
</dbReference>
<dbReference type="Gene3D" id="1.10.443.10">
    <property type="entry name" value="Intergrase catalytic core"/>
    <property type="match status" value="1"/>
</dbReference>
<feature type="compositionally biased region" description="Acidic residues" evidence="6">
    <location>
        <begin position="402"/>
        <end position="411"/>
    </location>
</feature>
<evidence type="ECO:0000256" key="3">
    <source>
        <dbReference type="ARBA" id="ARBA00023125"/>
    </source>
</evidence>
<comment type="similarity">
    <text evidence="1">Belongs to the 'phage' integrase family.</text>
</comment>
<dbReference type="InterPro" id="IPR011010">
    <property type="entry name" value="DNA_brk_join_enz"/>
</dbReference>
<evidence type="ECO:0000313" key="9">
    <source>
        <dbReference type="EMBL" id="AXK79545.1"/>
    </source>
</evidence>
<protein>
    <submittedName>
        <fullName evidence="9">Site-specific integrase</fullName>
    </submittedName>
</protein>
<keyword evidence="4" id="KW-0233">DNA recombination</keyword>
<keyword evidence="2" id="KW-0229">DNA integration</keyword>
<dbReference type="PANTHER" id="PTHR30349:SF41">
    <property type="entry name" value="INTEGRASE_RECOMBINASE PROTEIN MJ0367-RELATED"/>
    <property type="match status" value="1"/>
</dbReference>
<feature type="region of interest" description="Disordered" evidence="6">
    <location>
        <begin position="386"/>
        <end position="411"/>
    </location>
</feature>
<dbReference type="GO" id="GO:0003677">
    <property type="term" value="F:DNA binding"/>
    <property type="evidence" value="ECO:0007669"/>
    <property type="project" value="UniProtKB-UniRule"/>
</dbReference>